<gene>
    <name evidence="2" type="ORF">GCM10023321_60740</name>
</gene>
<name>A0ABP9QVI9_9PSEU</name>
<protein>
    <submittedName>
        <fullName evidence="2">Helix-turn-helix transcriptional regulator</fullName>
    </submittedName>
</protein>
<feature type="domain" description="HTH cro/C1-type" evidence="1">
    <location>
        <begin position="28"/>
        <end position="61"/>
    </location>
</feature>
<evidence type="ECO:0000313" key="3">
    <source>
        <dbReference type="Proteomes" id="UP001428817"/>
    </source>
</evidence>
<dbReference type="InterPro" id="IPR010982">
    <property type="entry name" value="Lambda_DNA-bd_dom_sf"/>
</dbReference>
<dbReference type="CDD" id="cd00093">
    <property type="entry name" value="HTH_XRE"/>
    <property type="match status" value="1"/>
</dbReference>
<dbReference type="Proteomes" id="UP001428817">
    <property type="component" value="Unassembled WGS sequence"/>
</dbReference>
<accession>A0ABP9QVI9</accession>
<dbReference type="SUPFAM" id="SSF47413">
    <property type="entry name" value="lambda repressor-like DNA-binding domains"/>
    <property type="match status" value="1"/>
</dbReference>
<evidence type="ECO:0000259" key="1">
    <source>
        <dbReference type="PROSITE" id="PS50943"/>
    </source>
</evidence>
<evidence type="ECO:0000313" key="2">
    <source>
        <dbReference type="EMBL" id="GAA5167717.1"/>
    </source>
</evidence>
<comment type="caution">
    <text evidence="2">The sequence shown here is derived from an EMBL/GenBank/DDBJ whole genome shotgun (WGS) entry which is preliminary data.</text>
</comment>
<reference evidence="3" key="1">
    <citation type="journal article" date="2019" name="Int. J. Syst. Evol. Microbiol.">
        <title>The Global Catalogue of Microorganisms (GCM) 10K type strain sequencing project: providing services to taxonomists for standard genome sequencing and annotation.</title>
        <authorList>
            <consortium name="The Broad Institute Genomics Platform"/>
            <consortium name="The Broad Institute Genome Sequencing Center for Infectious Disease"/>
            <person name="Wu L."/>
            <person name="Ma J."/>
        </authorList>
    </citation>
    <scope>NUCLEOTIDE SEQUENCE [LARGE SCALE GENOMIC DNA]</scope>
    <source>
        <strain evidence="3">JCM 18303</strain>
    </source>
</reference>
<dbReference type="InterPro" id="IPR001387">
    <property type="entry name" value="Cro/C1-type_HTH"/>
</dbReference>
<sequence length="153" mass="16460">MAVQDGSMFARNVARQRELYGEPLGDRIRRLQTSLGVSQARLAEGLGLSTAMLSQLVSARRVKIGDPGVLARLVLLERYLLRLPPGAEVQAEELLAKLRTARPHLAVPGAARDPAESLRSVAAPAQLAAAASVLGPRFPAIAELLRRAAKERR</sequence>
<dbReference type="RefSeq" id="WP_345703262.1">
    <property type="nucleotide sequence ID" value="NZ_BAABJP010000039.1"/>
</dbReference>
<dbReference type="EMBL" id="BAABJP010000039">
    <property type="protein sequence ID" value="GAA5167717.1"/>
    <property type="molecule type" value="Genomic_DNA"/>
</dbReference>
<dbReference type="Gene3D" id="1.10.260.40">
    <property type="entry name" value="lambda repressor-like DNA-binding domains"/>
    <property type="match status" value="1"/>
</dbReference>
<dbReference type="PROSITE" id="PS50943">
    <property type="entry name" value="HTH_CROC1"/>
    <property type="match status" value="1"/>
</dbReference>
<proteinExistence type="predicted"/>
<organism evidence="2 3">
    <name type="scientific">Pseudonocardia eucalypti</name>
    <dbReference type="NCBI Taxonomy" id="648755"/>
    <lineage>
        <taxon>Bacteria</taxon>
        <taxon>Bacillati</taxon>
        <taxon>Actinomycetota</taxon>
        <taxon>Actinomycetes</taxon>
        <taxon>Pseudonocardiales</taxon>
        <taxon>Pseudonocardiaceae</taxon>
        <taxon>Pseudonocardia</taxon>
    </lineage>
</organism>
<keyword evidence="3" id="KW-1185">Reference proteome</keyword>